<evidence type="ECO:0000313" key="2">
    <source>
        <dbReference type="EMBL" id="GAA1158427.1"/>
    </source>
</evidence>
<feature type="transmembrane region" description="Helical" evidence="1">
    <location>
        <begin position="105"/>
        <end position="125"/>
    </location>
</feature>
<keyword evidence="1" id="KW-0472">Membrane</keyword>
<accession>A0ABN1UM53</accession>
<organism evidence="2 3">
    <name type="scientific">Nocardioides aquiterrae</name>
    <dbReference type="NCBI Taxonomy" id="203799"/>
    <lineage>
        <taxon>Bacteria</taxon>
        <taxon>Bacillati</taxon>
        <taxon>Actinomycetota</taxon>
        <taxon>Actinomycetes</taxon>
        <taxon>Propionibacteriales</taxon>
        <taxon>Nocardioidaceae</taxon>
        <taxon>Nocardioides</taxon>
    </lineage>
</organism>
<comment type="caution">
    <text evidence="2">The sequence shown here is derived from an EMBL/GenBank/DDBJ whole genome shotgun (WGS) entry which is preliminary data.</text>
</comment>
<evidence type="ECO:0008006" key="4">
    <source>
        <dbReference type="Google" id="ProtNLM"/>
    </source>
</evidence>
<dbReference type="Proteomes" id="UP001499979">
    <property type="component" value="Unassembled WGS sequence"/>
</dbReference>
<dbReference type="EMBL" id="BAAAJE010000025">
    <property type="protein sequence ID" value="GAA1158427.1"/>
    <property type="molecule type" value="Genomic_DNA"/>
</dbReference>
<reference evidence="2 3" key="1">
    <citation type="journal article" date="2019" name="Int. J. Syst. Evol. Microbiol.">
        <title>The Global Catalogue of Microorganisms (GCM) 10K type strain sequencing project: providing services to taxonomists for standard genome sequencing and annotation.</title>
        <authorList>
            <consortium name="The Broad Institute Genomics Platform"/>
            <consortium name="The Broad Institute Genome Sequencing Center for Infectious Disease"/>
            <person name="Wu L."/>
            <person name="Ma J."/>
        </authorList>
    </citation>
    <scope>NUCLEOTIDE SEQUENCE [LARGE SCALE GENOMIC DNA]</scope>
    <source>
        <strain evidence="2 3">JCM 11813</strain>
    </source>
</reference>
<sequence>MSGHASVLAMNPVIGLSLGRIAVGAAAVANPQLVAKNLGLDPVSNPQVPYVTRLFGLREVALGLATLTTGGRSRTGVIGIGVLVDAGDAATSYLAMQDGQISRKAGLTLLAPAVGAVASGLLALVRRG</sequence>
<keyword evidence="1" id="KW-0812">Transmembrane</keyword>
<proteinExistence type="predicted"/>
<evidence type="ECO:0000256" key="1">
    <source>
        <dbReference type="SAM" id="Phobius"/>
    </source>
</evidence>
<evidence type="ECO:0000313" key="3">
    <source>
        <dbReference type="Proteomes" id="UP001499979"/>
    </source>
</evidence>
<protein>
    <recommendedName>
        <fullName evidence="4">DUF4267 domain-containing protein</fullName>
    </recommendedName>
</protein>
<keyword evidence="3" id="KW-1185">Reference proteome</keyword>
<keyword evidence="1" id="KW-1133">Transmembrane helix</keyword>
<name>A0ABN1UM53_9ACTN</name>
<gene>
    <name evidence="2" type="ORF">GCM10009606_40370</name>
</gene>